<evidence type="ECO:0000259" key="5">
    <source>
        <dbReference type="SMART" id="SM00983"/>
    </source>
</evidence>
<dbReference type="GO" id="GO:0006772">
    <property type="term" value="P:thiamine metabolic process"/>
    <property type="evidence" value="ECO:0007669"/>
    <property type="project" value="InterPro"/>
</dbReference>
<gene>
    <name evidence="6" type="primary">thiN_18</name>
    <name evidence="6" type="ORF">SDC9_176279</name>
</gene>
<dbReference type="Pfam" id="PF04265">
    <property type="entry name" value="TPK_B1_binding"/>
    <property type="match status" value="1"/>
</dbReference>
<dbReference type="InterPro" id="IPR036759">
    <property type="entry name" value="TPK_catalytic_sf"/>
</dbReference>
<keyword evidence="1 6" id="KW-0808">Transferase</keyword>
<dbReference type="Pfam" id="PF04263">
    <property type="entry name" value="TPK_catalytic"/>
    <property type="match status" value="1"/>
</dbReference>
<evidence type="ECO:0000256" key="4">
    <source>
        <dbReference type="ARBA" id="ARBA00022840"/>
    </source>
</evidence>
<dbReference type="EMBL" id="VSSQ01079268">
    <property type="protein sequence ID" value="MPN28834.1"/>
    <property type="molecule type" value="Genomic_DNA"/>
</dbReference>
<dbReference type="SMART" id="SM00983">
    <property type="entry name" value="TPK_B1_binding"/>
    <property type="match status" value="1"/>
</dbReference>
<comment type="caution">
    <text evidence="6">The sequence shown here is derived from an EMBL/GenBank/DDBJ whole genome shotgun (WGS) entry which is preliminary data.</text>
</comment>
<dbReference type="InterPro" id="IPR053149">
    <property type="entry name" value="TPK"/>
</dbReference>
<dbReference type="InterPro" id="IPR007371">
    <property type="entry name" value="TPK_catalytic"/>
</dbReference>
<dbReference type="GO" id="GO:0009229">
    <property type="term" value="P:thiamine diphosphate biosynthetic process"/>
    <property type="evidence" value="ECO:0007669"/>
    <property type="project" value="InterPro"/>
</dbReference>
<evidence type="ECO:0000313" key="6">
    <source>
        <dbReference type="EMBL" id="MPN28834.1"/>
    </source>
</evidence>
<dbReference type="AlphaFoldDB" id="A0A645GXS8"/>
<keyword evidence="2" id="KW-0547">Nucleotide-binding</keyword>
<accession>A0A645GXS8</accession>
<dbReference type="InterPro" id="IPR036371">
    <property type="entry name" value="TPK_B1-bd_sf"/>
</dbReference>
<evidence type="ECO:0000256" key="3">
    <source>
        <dbReference type="ARBA" id="ARBA00022777"/>
    </source>
</evidence>
<dbReference type="InterPro" id="IPR006282">
    <property type="entry name" value="Thi_PPkinase"/>
</dbReference>
<protein>
    <submittedName>
        <fullName evidence="6">Thiamine pyrophosphokinase</fullName>
        <ecNumber evidence="6">2.7.6.2</ecNumber>
    </submittedName>
</protein>
<dbReference type="GO" id="GO:0005524">
    <property type="term" value="F:ATP binding"/>
    <property type="evidence" value="ECO:0007669"/>
    <property type="project" value="UniProtKB-KW"/>
</dbReference>
<dbReference type="GO" id="GO:0016301">
    <property type="term" value="F:kinase activity"/>
    <property type="evidence" value="ECO:0007669"/>
    <property type="project" value="UniProtKB-KW"/>
</dbReference>
<evidence type="ECO:0000256" key="1">
    <source>
        <dbReference type="ARBA" id="ARBA00022679"/>
    </source>
</evidence>
<dbReference type="InterPro" id="IPR007373">
    <property type="entry name" value="Thiamin_PyroPKinase_B1-bd"/>
</dbReference>
<keyword evidence="4" id="KW-0067">ATP-binding</keyword>
<proteinExistence type="predicted"/>
<keyword evidence="3 6" id="KW-0418">Kinase</keyword>
<reference evidence="6" key="1">
    <citation type="submission" date="2019-08" db="EMBL/GenBank/DDBJ databases">
        <authorList>
            <person name="Kucharzyk K."/>
            <person name="Murdoch R.W."/>
            <person name="Higgins S."/>
            <person name="Loffler F."/>
        </authorList>
    </citation>
    <scope>NUCLEOTIDE SEQUENCE</scope>
</reference>
<dbReference type="PANTHER" id="PTHR41299:SF1">
    <property type="entry name" value="THIAMINE PYROPHOSPHOKINASE"/>
    <property type="match status" value="1"/>
</dbReference>
<dbReference type="EC" id="2.7.6.2" evidence="6"/>
<dbReference type="NCBIfam" id="TIGR01378">
    <property type="entry name" value="thi_PPkinase"/>
    <property type="match status" value="1"/>
</dbReference>
<dbReference type="SUPFAM" id="SSF63862">
    <property type="entry name" value="Thiamin pyrophosphokinase, substrate-binding domain"/>
    <property type="match status" value="1"/>
</dbReference>
<sequence length="205" mass="21559">MEQRICHVVGAGPFCQKGPSPGPGDLVIAADGGYEHLRRWGMVPDVVIGDFDSMAAPAHPVLIRLPREKDETDMAAAVGVGRERGYTIFHLYGGLGALLDHTLANLQLLVGLAREGAQGFLFDDQIIATAIADASFTLPPGTRGRVSVFAYGGTARGVFLRGLKYPLTDATLTDGFPLGVSNEALGGAACVAVREGTLLLLYPRA</sequence>
<dbReference type="SUPFAM" id="SSF63999">
    <property type="entry name" value="Thiamin pyrophosphokinase, catalytic domain"/>
    <property type="match status" value="1"/>
</dbReference>
<dbReference type="CDD" id="cd07995">
    <property type="entry name" value="TPK"/>
    <property type="match status" value="1"/>
</dbReference>
<feature type="domain" description="Thiamin pyrophosphokinase thiamin-binding" evidence="5">
    <location>
        <begin position="141"/>
        <end position="199"/>
    </location>
</feature>
<dbReference type="PANTHER" id="PTHR41299">
    <property type="entry name" value="THIAMINE PYROPHOSPHOKINASE"/>
    <property type="match status" value="1"/>
</dbReference>
<evidence type="ECO:0000256" key="2">
    <source>
        <dbReference type="ARBA" id="ARBA00022741"/>
    </source>
</evidence>
<dbReference type="Gene3D" id="3.40.50.10240">
    <property type="entry name" value="Thiamin pyrophosphokinase, catalytic domain"/>
    <property type="match status" value="1"/>
</dbReference>
<dbReference type="GO" id="GO:0004788">
    <property type="term" value="F:thiamine diphosphokinase activity"/>
    <property type="evidence" value="ECO:0007669"/>
    <property type="project" value="UniProtKB-EC"/>
</dbReference>
<name>A0A645GXS8_9ZZZZ</name>
<dbReference type="GO" id="GO:0030975">
    <property type="term" value="F:thiamine binding"/>
    <property type="evidence" value="ECO:0007669"/>
    <property type="project" value="InterPro"/>
</dbReference>
<organism evidence="6">
    <name type="scientific">bioreactor metagenome</name>
    <dbReference type="NCBI Taxonomy" id="1076179"/>
    <lineage>
        <taxon>unclassified sequences</taxon>
        <taxon>metagenomes</taxon>
        <taxon>ecological metagenomes</taxon>
    </lineage>
</organism>